<dbReference type="SUPFAM" id="SSF53335">
    <property type="entry name" value="S-adenosyl-L-methionine-dependent methyltransferases"/>
    <property type="match status" value="1"/>
</dbReference>
<dbReference type="AlphaFoldDB" id="A0AAI9SSK1"/>
<dbReference type="Proteomes" id="UP001202479">
    <property type="component" value="Unassembled WGS sequence"/>
</dbReference>
<dbReference type="EMBL" id="JAHUZD010000149">
    <property type="protein sequence ID" value="KAI3402403.2"/>
    <property type="molecule type" value="Genomic_DNA"/>
</dbReference>
<evidence type="ECO:0000313" key="1">
    <source>
        <dbReference type="EMBL" id="KAI3402403.2"/>
    </source>
</evidence>
<keyword evidence="2" id="KW-1185">Reference proteome</keyword>
<name>A0AAI9SSK1_9ASCO</name>
<evidence type="ECO:0000313" key="2">
    <source>
        <dbReference type="Proteomes" id="UP001202479"/>
    </source>
</evidence>
<dbReference type="PANTHER" id="PTHR14614:SF130">
    <property type="entry name" value="PROTEIN-LYSINE N-METHYLTRANSFERASE EEF2KMT"/>
    <property type="match status" value="1"/>
</dbReference>
<dbReference type="InterPro" id="IPR029063">
    <property type="entry name" value="SAM-dependent_MTases_sf"/>
</dbReference>
<comment type="caution">
    <text evidence="1">The sequence shown here is derived from an EMBL/GenBank/DDBJ whole genome shotgun (WGS) entry which is preliminary data.</text>
</comment>
<dbReference type="GeneID" id="73382424"/>
<dbReference type="PANTHER" id="PTHR14614">
    <property type="entry name" value="HEPATOCELLULAR CARCINOMA-ASSOCIATED ANTIGEN"/>
    <property type="match status" value="1"/>
</dbReference>
<accession>A0AAI9SSK1</accession>
<reference evidence="1" key="1">
    <citation type="journal article" date="2022" name="DNA Res.">
        <title>Genome analysis of five recently described species of the CUG-Ser clade uncovers Candida theae as a new hybrid lineage with pathogenic potential in the Candida parapsilosis species complex.</title>
        <authorList>
            <person name="Mixao V."/>
            <person name="Del Olmo V."/>
            <person name="Hegedusova E."/>
            <person name="Saus E."/>
            <person name="Pryszcz L."/>
            <person name="Cillingova A."/>
            <person name="Nosek J."/>
            <person name="Gabaldon T."/>
        </authorList>
    </citation>
    <scope>NUCLEOTIDE SEQUENCE</scope>
    <source>
        <strain evidence="1">CBS 10844</strain>
    </source>
</reference>
<dbReference type="Pfam" id="PF10294">
    <property type="entry name" value="Methyltransf_16"/>
    <property type="match status" value="1"/>
</dbReference>
<dbReference type="InterPro" id="IPR019410">
    <property type="entry name" value="Methyltransf_16"/>
</dbReference>
<gene>
    <name evidence="1" type="ORF">KGF56_004811</name>
</gene>
<dbReference type="Gene3D" id="3.40.50.150">
    <property type="entry name" value="Vaccinia Virus protein VP39"/>
    <property type="match status" value="1"/>
</dbReference>
<dbReference type="GO" id="GO:0005737">
    <property type="term" value="C:cytoplasm"/>
    <property type="evidence" value="ECO:0007669"/>
    <property type="project" value="TreeGrafter"/>
</dbReference>
<protein>
    <submittedName>
        <fullName evidence="1">Uncharacterized protein</fullName>
    </submittedName>
</protein>
<organism evidence="1 2">
    <name type="scientific">Candida oxycetoniae</name>
    <dbReference type="NCBI Taxonomy" id="497107"/>
    <lineage>
        <taxon>Eukaryota</taxon>
        <taxon>Fungi</taxon>
        <taxon>Dikarya</taxon>
        <taxon>Ascomycota</taxon>
        <taxon>Saccharomycotina</taxon>
        <taxon>Pichiomycetes</taxon>
        <taxon>Debaryomycetaceae</taxon>
        <taxon>Candida/Lodderomyces clade</taxon>
        <taxon>Candida</taxon>
    </lineage>
</organism>
<proteinExistence type="predicted"/>
<sequence>MDRLKACIEQRVPFRKIVITDDVTSYCCQQEIVQFIQSQLSSNPHYFKNFLNVYINKLESFHEEIADSLYELYVDPNILNSCELAADVVENVKYYIGGIKEEVVDNEREDGEIKEEAVAGFKTIIVKETPRLISAHCTTGLRTWEAALYLANCLNDENISSSILPFSLSDKTILELGCGTGLLGLSLLKKDLSNKLPSKVILTDGSKEVFKNSRDIVKLNNLDPALVEWKQLQWGKHHTISDHTDILVGADITYDSRILKPLCQTIDSFFKHNGLTVAVVAATVRNLDTIAAWEAELANWFKGRWNITRREKKPGSLNFISYFDPNTPEIRIYSIFN</sequence>
<dbReference type="GO" id="GO:0008757">
    <property type="term" value="F:S-adenosylmethionine-dependent methyltransferase activity"/>
    <property type="evidence" value="ECO:0007669"/>
    <property type="project" value="UniProtKB-ARBA"/>
</dbReference>
<dbReference type="RefSeq" id="XP_049178152.1">
    <property type="nucleotide sequence ID" value="XM_049326288.1"/>
</dbReference>